<dbReference type="Pfam" id="PF02416">
    <property type="entry name" value="TatA_B_E"/>
    <property type="match status" value="1"/>
</dbReference>
<keyword evidence="4" id="KW-0653">Protein transport</keyword>
<comment type="caution">
    <text evidence="9">The sequence shown here is derived from an EMBL/GenBank/DDBJ whole genome shotgun (WGS) entry which is preliminary data.</text>
</comment>
<keyword evidence="7" id="KW-0472">Membrane</keyword>
<keyword evidence="3" id="KW-0812">Transmembrane</keyword>
<proteinExistence type="predicted"/>
<evidence type="ECO:0000256" key="6">
    <source>
        <dbReference type="ARBA" id="ARBA00023010"/>
    </source>
</evidence>
<gene>
    <name evidence="9" type="ORF">L1785_04535</name>
</gene>
<evidence type="ECO:0000256" key="8">
    <source>
        <dbReference type="SAM" id="MobiDB-lite"/>
    </source>
</evidence>
<evidence type="ECO:0000313" key="10">
    <source>
        <dbReference type="Proteomes" id="UP001165405"/>
    </source>
</evidence>
<keyword evidence="2" id="KW-0813">Transport</keyword>
<organism evidence="9 10">
    <name type="scientific">Antribacter soli</name>
    <dbReference type="NCBI Taxonomy" id="2910976"/>
    <lineage>
        <taxon>Bacteria</taxon>
        <taxon>Bacillati</taxon>
        <taxon>Actinomycetota</taxon>
        <taxon>Actinomycetes</taxon>
        <taxon>Micrococcales</taxon>
        <taxon>Promicromonosporaceae</taxon>
        <taxon>Antribacter</taxon>
    </lineage>
</organism>
<dbReference type="InterPro" id="IPR003369">
    <property type="entry name" value="TatA/B/E"/>
</dbReference>
<dbReference type="Gene3D" id="1.20.5.3310">
    <property type="match status" value="1"/>
</dbReference>
<reference evidence="9" key="1">
    <citation type="submission" date="2022-01" db="EMBL/GenBank/DDBJ databases">
        <title>Antribacter sp. nov., isolated from Guizhou of China.</title>
        <authorList>
            <person name="Chengliang C."/>
            <person name="Ya Z."/>
        </authorList>
    </citation>
    <scope>NUCLEOTIDE SEQUENCE</scope>
    <source>
        <strain evidence="9">KLBMP 9083</strain>
    </source>
</reference>
<dbReference type="GO" id="GO:0016020">
    <property type="term" value="C:membrane"/>
    <property type="evidence" value="ECO:0007669"/>
    <property type="project" value="UniProtKB-ARBA"/>
</dbReference>
<dbReference type="PRINTS" id="PR01506">
    <property type="entry name" value="TATBPROTEIN"/>
</dbReference>
<evidence type="ECO:0000256" key="7">
    <source>
        <dbReference type="ARBA" id="ARBA00023136"/>
    </source>
</evidence>
<sequence length="133" mass="14079">MLGINGGELVVILVIAVLVIGPERLPQYAEQLARGVRRVKALLQDAKTRVDEELGPEFTDVDWSKLDPRQYDPRRIVRDALLDDTPLSSAPSYRTGLTRAAAAAGASVPGGAQAAGADRPTSGSPAPFDDEAT</sequence>
<keyword evidence="5" id="KW-1133">Transmembrane helix</keyword>
<dbReference type="EMBL" id="JAKGSG010000018">
    <property type="protein sequence ID" value="MCF4120241.1"/>
    <property type="molecule type" value="Genomic_DNA"/>
</dbReference>
<name>A0AA41U6A4_9MICO</name>
<keyword evidence="6" id="KW-0811">Translocation</keyword>
<evidence type="ECO:0000256" key="3">
    <source>
        <dbReference type="ARBA" id="ARBA00022692"/>
    </source>
</evidence>
<evidence type="ECO:0000256" key="4">
    <source>
        <dbReference type="ARBA" id="ARBA00022927"/>
    </source>
</evidence>
<feature type="compositionally biased region" description="Low complexity" evidence="8">
    <location>
        <begin position="100"/>
        <end position="117"/>
    </location>
</feature>
<comment type="subcellular location">
    <subcellularLocation>
        <location evidence="1">Membrane</location>
        <topology evidence="1">Single-pass membrane protein</topology>
    </subcellularLocation>
</comment>
<evidence type="ECO:0000256" key="5">
    <source>
        <dbReference type="ARBA" id="ARBA00022989"/>
    </source>
</evidence>
<evidence type="ECO:0000313" key="9">
    <source>
        <dbReference type="EMBL" id="MCF4120241.1"/>
    </source>
</evidence>
<evidence type="ECO:0000256" key="2">
    <source>
        <dbReference type="ARBA" id="ARBA00022448"/>
    </source>
</evidence>
<accession>A0AA41U6A4</accession>
<dbReference type="RefSeq" id="WP_236087977.1">
    <property type="nucleotide sequence ID" value="NZ_JAKGSG010000018.1"/>
</dbReference>
<dbReference type="GO" id="GO:0015031">
    <property type="term" value="P:protein transport"/>
    <property type="evidence" value="ECO:0007669"/>
    <property type="project" value="UniProtKB-KW"/>
</dbReference>
<protein>
    <submittedName>
        <fullName evidence="9">Twin-arginine translocase TatA/TatE family subunit</fullName>
    </submittedName>
</protein>
<evidence type="ECO:0000256" key="1">
    <source>
        <dbReference type="ARBA" id="ARBA00004167"/>
    </source>
</evidence>
<feature type="region of interest" description="Disordered" evidence="8">
    <location>
        <begin position="98"/>
        <end position="133"/>
    </location>
</feature>
<dbReference type="AlphaFoldDB" id="A0AA41U6A4"/>
<dbReference type="Proteomes" id="UP001165405">
    <property type="component" value="Unassembled WGS sequence"/>
</dbReference>
<keyword evidence="10" id="KW-1185">Reference proteome</keyword>